<dbReference type="PANTHER" id="PTHR34069:SF3">
    <property type="entry name" value="ACYL-COA:ACYL-COA ALKYLTRANSFERASE"/>
    <property type="match status" value="1"/>
</dbReference>
<feature type="compositionally biased region" description="Polar residues" evidence="1">
    <location>
        <begin position="1"/>
        <end position="11"/>
    </location>
</feature>
<dbReference type="CDD" id="cd00827">
    <property type="entry name" value="init_cond_enzymes"/>
    <property type="match status" value="1"/>
</dbReference>
<dbReference type="InterPro" id="IPR016039">
    <property type="entry name" value="Thiolase-like"/>
</dbReference>
<protein>
    <submittedName>
        <fullName evidence="2">Biotin synthesis protein BioZ</fullName>
    </submittedName>
</protein>
<name>A0A0J1B567_RHOIS</name>
<dbReference type="EMBL" id="LECT01000048">
    <property type="protein sequence ID" value="KLU01872.1"/>
    <property type="molecule type" value="Genomic_DNA"/>
</dbReference>
<evidence type="ECO:0000256" key="1">
    <source>
        <dbReference type="SAM" id="MobiDB-lite"/>
    </source>
</evidence>
<reference evidence="2" key="1">
    <citation type="submission" date="2015-05" db="EMBL/GenBank/DDBJ databases">
        <title>Permanent draft genome of Rhodopirellula islandicus K833.</title>
        <authorList>
            <person name="Kizina J."/>
            <person name="Richter M."/>
            <person name="Glockner F.O."/>
            <person name="Harder J."/>
        </authorList>
    </citation>
    <scope>NUCLEOTIDE SEQUENCE [LARGE SCALE GENOMIC DNA]</scope>
    <source>
        <strain evidence="2">K833</strain>
    </source>
</reference>
<dbReference type="AlphaFoldDB" id="A0A0J1B567"/>
<organism evidence="2 3">
    <name type="scientific">Rhodopirellula islandica</name>
    <dbReference type="NCBI Taxonomy" id="595434"/>
    <lineage>
        <taxon>Bacteria</taxon>
        <taxon>Pseudomonadati</taxon>
        <taxon>Planctomycetota</taxon>
        <taxon>Planctomycetia</taxon>
        <taxon>Pirellulales</taxon>
        <taxon>Pirellulaceae</taxon>
        <taxon>Rhodopirellula</taxon>
    </lineage>
</organism>
<dbReference type="PATRIC" id="fig|595434.4.peg.5754"/>
<dbReference type="GO" id="GO:0016746">
    <property type="term" value="F:acyltransferase activity"/>
    <property type="evidence" value="ECO:0007669"/>
    <property type="project" value="UniProtKB-KW"/>
</dbReference>
<evidence type="ECO:0000313" key="3">
    <source>
        <dbReference type="Proteomes" id="UP000036367"/>
    </source>
</evidence>
<dbReference type="STRING" id="595434.RISK_006056"/>
<dbReference type="GO" id="GO:0044550">
    <property type="term" value="P:secondary metabolite biosynthetic process"/>
    <property type="evidence" value="ECO:0007669"/>
    <property type="project" value="TreeGrafter"/>
</dbReference>
<dbReference type="Gene3D" id="3.40.47.10">
    <property type="match status" value="2"/>
</dbReference>
<dbReference type="SUPFAM" id="SSF53901">
    <property type="entry name" value="Thiolase-like"/>
    <property type="match status" value="2"/>
</dbReference>
<gene>
    <name evidence="2" type="ORF">RISK_006056</name>
</gene>
<proteinExistence type="predicted"/>
<comment type="caution">
    <text evidence="2">The sequence shown here is derived from an EMBL/GenBank/DDBJ whole genome shotgun (WGS) entry which is preliminary data.</text>
</comment>
<feature type="region of interest" description="Disordered" evidence="1">
    <location>
        <begin position="1"/>
        <end position="22"/>
    </location>
</feature>
<dbReference type="PANTHER" id="PTHR34069">
    <property type="entry name" value="3-OXOACYL-[ACYL-CARRIER-PROTEIN] SYNTHASE 3"/>
    <property type="match status" value="1"/>
</dbReference>
<dbReference type="Proteomes" id="UP000036367">
    <property type="component" value="Unassembled WGS sequence"/>
</dbReference>
<keyword evidence="3" id="KW-1185">Reference proteome</keyword>
<accession>A0A0J1B567</accession>
<sequence>MQPTAEYTAVNSSPPSRSSHHPVASCFITRTGSFLPGPRVTNERLTEFLGNLPGEEEVMRQVLRMNGIVGRHYAQDTNQIPTHDVYELGTLAAMHCLDSSPLQVSPSYLAAGTTHCPLSGPGLSSIVHRQLADRGYLNRSVEISSHSGICTSSSAAFVGAVRAVKSGDHHAALCLGTEHASEILKSTKIQPIDDRNAHVDLRNSQWFMAVFLRFMLSDGAGAFLIENEPSDTRPSLRVNWTHSVSFAHEAPLCMKLENETGLLTQDVKILSRHMFELGGRAFSQSLQQHGESLDEYAMILPHMSSFFFRRKMERVIASHCSDQSAPVPYWTNLADVGNTGAASIYVMLDHHLRSETPQAGERLLLFIPESGQFNFVLVSLTVVMP</sequence>
<evidence type="ECO:0000313" key="2">
    <source>
        <dbReference type="EMBL" id="KLU01872.1"/>
    </source>
</evidence>